<dbReference type="Gene3D" id="2.30.42.10">
    <property type="match status" value="1"/>
</dbReference>
<evidence type="ECO:0000259" key="4">
    <source>
        <dbReference type="PROSITE" id="PS50106"/>
    </source>
</evidence>
<keyword evidence="6" id="KW-1185">Reference proteome</keyword>
<keyword evidence="2" id="KW-1133">Transmembrane helix</keyword>
<feature type="domain" description="PDZ" evidence="4">
    <location>
        <begin position="540"/>
        <end position="606"/>
    </location>
</feature>
<keyword evidence="2" id="KW-0472">Membrane</keyword>
<dbReference type="InterPro" id="IPR036869">
    <property type="entry name" value="J_dom_sf"/>
</dbReference>
<evidence type="ECO:0008006" key="7">
    <source>
        <dbReference type="Google" id="ProtNLM"/>
    </source>
</evidence>
<keyword evidence="2" id="KW-0812">Transmembrane</keyword>
<dbReference type="AlphaFoldDB" id="A0AA36MZP4"/>
<dbReference type="EMBL" id="CAUJNA010002380">
    <property type="protein sequence ID" value="CAJ1392694.1"/>
    <property type="molecule type" value="Genomic_DNA"/>
</dbReference>
<organism evidence="5 6">
    <name type="scientific">Effrenium voratum</name>
    <dbReference type="NCBI Taxonomy" id="2562239"/>
    <lineage>
        <taxon>Eukaryota</taxon>
        <taxon>Sar</taxon>
        <taxon>Alveolata</taxon>
        <taxon>Dinophyceae</taxon>
        <taxon>Suessiales</taxon>
        <taxon>Symbiodiniaceae</taxon>
        <taxon>Effrenium</taxon>
    </lineage>
</organism>
<evidence type="ECO:0000256" key="2">
    <source>
        <dbReference type="SAM" id="Phobius"/>
    </source>
</evidence>
<sequence>MVWLDRLERQVLAGFGICVVAMAVLHEVTQLKDVAGTIQTQIVEDHYSMLGIAAEATQAEIMTAFKRATNKLTSKQQADAAQGSRAKLNAAYNVLSNPATRRAYDERRSVVRLVSMTFIGFSVCLPLLFGMMWAKSVCFRADLLDPDSFLGQVVFSLQHSEAVLEVEVHKDHETRSLGAQLAAVRNESMLQICSLSNDGAIHSHNQKVLDDDSGRSSVASPEMCWWHLPVLRESDILESVNGQSGAAMMGALRSLELKLQLRRPLVGGASVLPWLGEIRLSRSSGSERWGLNLTNAKDSSDSLQVRDIPSVGVAARWNEENPDHAFQPGDRVVAADQCVGADAMLQLCADETRTSVCFLIARGVLLPPGAIQSSPPQVLCRLSKREGEKLGIRVGRCLESPGKGILLEPDCMSRTIVKEVVQDHLVDRWNRQTETPLLPGCVVMAVNGEWRPEQFARELSKRSVKILFRPPTRRLAPAEVTAAPRSDAGRPRRIPVRIDQEELRPWAVRNFGALVPAFLSPKPFEEQLRNSLRKLRCEFIVKVSTESGRLGLQFKHSNELLVLQVAEDGVIAQYNCSPECERVESGDWLVAVNGETHPRRMIEKLTGTELELRFARPAARAAPGVWEVEVGRDQAEGWGLELKEETVTTVSGPRSAGVLRIQRVVAGAIHRWNESEGPQWSLQAGDLLLACEPEISPKRMLQRLRDSQKVRLSVLRWHAGPAPEPEASPVEPQRTHFEVTLRRALASERLGLRLVPSARDPTRTVVSEVVPGSLADRHNQAAIGSERIVPGDEVDSVNGDGDPSRFAEICKQQMITFRFTRRSRQLPSQGRGVPEPAEKTQAKGARAVAAVEAEAEPEPGGARPVPRSSEPATSPSSETFSKSRIVEDGAKSAQSRINPKPELATPSAEDACREARGALLCEDRGAVFQVPPRGSPPEASKSGLQGLSLITLPPAAIATLTAGLDAPSRERFEQGIHKLQELAATLHIGANIS</sequence>
<dbReference type="Gene3D" id="1.10.287.110">
    <property type="entry name" value="DnaJ domain"/>
    <property type="match status" value="1"/>
</dbReference>
<feature type="region of interest" description="Disordered" evidence="1">
    <location>
        <begin position="820"/>
        <end position="910"/>
    </location>
</feature>
<accession>A0AA36MZP4</accession>
<dbReference type="SMART" id="SM00271">
    <property type="entry name" value="DnaJ"/>
    <property type="match status" value="1"/>
</dbReference>
<dbReference type="SUPFAM" id="SSF46565">
    <property type="entry name" value="Chaperone J-domain"/>
    <property type="match status" value="1"/>
</dbReference>
<dbReference type="SMART" id="SM00228">
    <property type="entry name" value="PDZ"/>
    <property type="match status" value="4"/>
</dbReference>
<name>A0AA36MZP4_9DINO</name>
<evidence type="ECO:0000256" key="1">
    <source>
        <dbReference type="SAM" id="MobiDB-lite"/>
    </source>
</evidence>
<protein>
    <recommendedName>
        <fullName evidence="7">J domain-containing protein</fullName>
    </recommendedName>
</protein>
<dbReference type="InterPro" id="IPR001623">
    <property type="entry name" value="DnaJ_domain"/>
</dbReference>
<evidence type="ECO:0000259" key="3">
    <source>
        <dbReference type="PROSITE" id="PS50076"/>
    </source>
</evidence>
<dbReference type="SUPFAM" id="SSF50156">
    <property type="entry name" value="PDZ domain-like"/>
    <property type="match status" value="1"/>
</dbReference>
<reference evidence="5" key="1">
    <citation type="submission" date="2023-08" db="EMBL/GenBank/DDBJ databases">
        <authorList>
            <person name="Chen Y."/>
            <person name="Shah S."/>
            <person name="Dougan E. K."/>
            <person name="Thang M."/>
            <person name="Chan C."/>
        </authorList>
    </citation>
    <scope>NUCLEOTIDE SEQUENCE</scope>
</reference>
<dbReference type="InterPro" id="IPR001478">
    <property type="entry name" value="PDZ"/>
</dbReference>
<dbReference type="PROSITE" id="PS50076">
    <property type="entry name" value="DNAJ_2"/>
    <property type="match status" value="1"/>
</dbReference>
<gene>
    <name evidence="5" type="ORF">EVOR1521_LOCUS17732</name>
</gene>
<dbReference type="PROSITE" id="PS50106">
    <property type="entry name" value="PDZ"/>
    <property type="match status" value="2"/>
</dbReference>
<feature type="domain" description="PDZ" evidence="4">
    <location>
        <begin position="738"/>
        <end position="799"/>
    </location>
</feature>
<dbReference type="InterPro" id="IPR036034">
    <property type="entry name" value="PDZ_sf"/>
</dbReference>
<comment type="caution">
    <text evidence="5">The sequence shown here is derived from an EMBL/GenBank/DDBJ whole genome shotgun (WGS) entry which is preliminary data.</text>
</comment>
<evidence type="ECO:0000313" key="5">
    <source>
        <dbReference type="EMBL" id="CAJ1392694.1"/>
    </source>
</evidence>
<proteinExistence type="predicted"/>
<dbReference type="Pfam" id="PF00226">
    <property type="entry name" value="DnaJ"/>
    <property type="match status" value="1"/>
</dbReference>
<feature type="transmembrane region" description="Helical" evidence="2">
    <location>
        <begin position="110"/>
        <end position="134"/>
    </location>
</feature>
<dbReference type="Proteomes" id="UP001178507">
    <property type="component" value="Unassembled WGS sequence"/>
</dbReference>
<feature type="domain" description="J" evidence="3">
    <location>
        <begin position="45"/>
        <end position="108"/>
    </location>
</feature>
<evidence type="ECO:0000313" key="6">
    <source>
        <dbReference type="Proteomes" id="UP001178507"/>
    </source>
</evidence>
<dbReference type="CDD" id="cd00136">
    <property type="entry name" value="PDZ_canonical"/>
    <property type="match status" value="1"/>
</dbReference>
<dbReference type="CDD" id="cd06257">
    <property type="entry name" value="DnaJ"/>
    <property type="match status" value="1"/>
</dbReference>
<feature type="compositionally biased region" description="Low complexity" evidence="1">
    <location>
        <begin position="844"/>
        <end position="880"/>
    </location>
</feature>